<dbReference type="OrthoDB" id="3531591at2759"/>
<accession>A0A0U5C215</accession>
<organism evidence="1 2">
    <name type="scientific">Aspergillus calidoustus</name>
    <dbReference type="NCBI Taxonomy" id="454130"/>
    <lineage>
        <taxon>Eukaryota</taxon>
        <taxon>Fungi</taxon>
        <taxon>Dikarya</taxon>
        <taxon>Ascomycota</taxon>
        <taxon>Pezizomycotina</taxon>
        <taxon>Eurotiomycetes</taxon>
        <taxon>Eurotiomycetidae</taxon>
        <taxon>Eurotiales</taxon>
        <taxon>Aspergillaceae</taxon>
        <taxon>Aspergillus</taxon>
        <taxon>Aspergillus subgen. Nidulantes</taxon>
    </lineage>
</organism>
<dbReference type="Proteomes" id="UP000054771">
    <property type="component" value="Unassembled WGS sequence"/>
</dbReference>
<dbReference type="AlphaFoldDB" id="A0A0U5C215"/>
<name>A0A0U5C215_ASPCI</name>
<evidence type="ECO:0000313" key="1">
    <source>
        <dbReference type="EMBL" id="CEL01161.1"/>
    </source>
</evidence>
<keyword evidence="2" id="KW-1185">Reference proteome</keyword>
<dbReference type="OMA" id="NQMKVSQ"/>
<proteinExistence type="predicted"/>
<reference evidence="2" key="1">
    <citation type="journal article" date="2016" name="Genome Announc.">
        <title>Draft genome sequences of fungus Aspergillus calidoustus.</title>
        <authorList>
            <person name="Horn F."/>
            <person name="Linde J."/>
            <person name="Mattern D.J."/>
            <person name="Walther G."/>
            <person name="Guthke R."/>
            <person name="Scherlach K."/>
            <person name="Martin K."/>
            <person name="Brakhage A.A."/>
            <person name="Petzke L."/>
            <person name="Valiante V."/>
        </authorList>
    </citation>
    <scope>NUCLEOTIDE SEQUENCE [LARGE SCALE GENOMIC DNA]</scope>
    <source>
        <strain evidence="2">SF006504</strain>
    </source>
</reference>
<evidence type="ECO:0000313" key="2">
    <source>
        <dbReference type="Proteomes" id="UP000054771"/>
    </source>
</evidence>
<gene>
    <name evidence="1" type="ORF">ASPCAL00750</name>
</gene>
<sequence length="388" mass="44525">MGLCKAQSYGWEQYANDIRNLEYPKAVSTIKTDNALLAGRDIQARYSETVFWEIIQKGAKLLDPTKMRPAMGPSDGFSITQKEATLRFMKEAGYGTSRENQRLYRNLWKSLSEMREAGVEKILLYRTKEFDSYCKVYPKTAEKALCDLIKSWEMVYKTHIDRLEKQALSWSQGDFMGRSWLQQPLVAKQLDVPELSWNDAVNEWLSRDEAVAFSLTTKQSLGAPLADHLWDLSDNRSILESTRNKSIFVTILPKENEALSICSIIPVEEGDFLGIFAGTIRYSRDFSPIWGIRGPTDNLWLDYSNTTGTLNLMRVSRPGSSANVQIHWEYRNEPDGMESLVLWRAAVRAIKRIKPFEELVRAAGQKEQYIHHRSAASAKRGFLKKRLF</sequence>
<dbReference type="EMBL" id="CDMC01000001">
    <property type="protein sequence ID" value="CEL01161.1"/>
    <property type="molecule type" value="Genomic_DNA"/>
</dbReference>
<protein>
    <submittedName>
        <fullName evidence="1">Uncharacterized protein</fullName>
    </submittedName>
</protein>
<dbReference type="STRING" id="454130.A0A0U5C215"/>